<keyword evidence="3" id="KW-1185">Reference proteome</keyword>
<sequence length="257" mass="27353">MKTGPSTGNNSDNNNDSNPNHPPTPVSPVVNTNAAAQPVSSEQLQQEQHRSGNSDQEKETFGQKMSRLSHNCWESTGLCCFTAKEQSQIAALEFQIVQRQKKFGVDYLTKVLTARQQQLNSPDAPQAPIAEALERCVTEAVSDIDLLQGQIDSRMVNIDQRTVQVNERLQPAPTSPQHTTAAAVLIDEGVEATPEHPPNAPPAAAFASVPNEDGNNADSGKESGTSSNVAALSSSPVATTPVTSPDTAKDTEKEAAM</sequence>
<feature type="compositionally biased region" description="Basic and acidic residues" evidence="1">
    <location>
        <begin position="247"/>
        <end position="257"/>
    </location>
</feature>
<feature type="compositionally biased region" description="Basic and acidic residues" evidence="1">
    <location>
        <begin position="47"/>
        <end position="61"/>
    </location>
</feature>
<feature type="region of interest" description="Disordered" evidence="1">
    <location>
        <begin position="192"/>
        <end position="257"/>
    </location>
</feature>
<feature type="compositionally biased region" description="Low complexity" evidence="1">
    <location>
        <begin position="1"/>
        <end position="19"/>
    </location>
</feature>
<evidence type="ECO:0000313" key="3">
    <source>
        <dbReference type="Proteomes" id="UP001295423"/>
    </source>
</evidence>
<dbReference type="AlphaFoldDB" id="A0AAD2FKG1"/>
<dbReference type="Proteomes" id="UP001295423">
    <property type="component" value="Unassembled WGS sequence"/>
</dbReference>
<name>A0AAD2FKG1_9STRA</name>
<organism evidence="2 3">
    <name type="scientific">Cylindrotheca closterium</name>
    <dbReference type="NCBI Taxonomy" id="2856"/>
    <lineage>
        <taxon>Eukaryota</taxon>
        <taxon>Sar</taxon>
        <taxon>Stramenopiles</taxon>
        <taxon>Ochrophyta</taxon>
        <taxon>Bacillariophyta</taxon>
        <taxon>Bacillariophyceae</taxon>
        <taxon>Bacillariophycidae</taxon>
        <taxon>Bacillariales</taxon>
        <taxon>Bacillariaceae</taxon>
        <taxon>Cylindrotheca</taxon>
    </lineage>
</organism>
<dbReference type="EMBL" id="CAKOGP040000668">
    <property type="protein sequence ID" value="CAJ1937646.1"/>
    <property type="molecule type" value="Genomic_DNA"/>
</dbReference>
<evidence type="ECO:0000313" key="2">
    <source>
        <dbReference type="EMBL" id="CAJ1937646.1"/>
    </source>
</evidence>
<comment type="caution">
    <text evidence="2">The sequence shown here is derived from an EMBL/GenBank/DDBJ whole genome shotgun (WGS) entry which is preliminary data.</text>
</comment>
<evidence type="ECO:0000256" key="1">
    <source>
        <dbReference type="SAM" id="MobiDB-lite"/>
    </source>
</evidence>
<feature type="region of interest" description="Disordered" evidence="1">
    <location>
        <begin position="1"/>
        <end position="62"/>
    </location>
</feature>
<feature type="compositionally biased region" description="Low complexity" evidence="1">
    <location>
        <begin position="233"/>
        <end position="246"/>
    </location>
</feature>
<protein>
    <submittedName>
        <fullName evidence="2">Uncharacterized protein</fullName>
    </submittedName>
</protein>
<proteinExistence type="predicted"/>
<feature type="compositionally biased region" description="Polar residues" evidence="1">
    <location>
        <begin position="34"/>
        <end position="46"/>
    </location>
</feature>
<accession>A0AAD2FKG1</accession>
<reference evidence="2" key="1">
    <citation type="submission" date="2023-08" db="EMBL/GenBank/DDBJ databases">
        <authorList>
            <person name="Audoor S."/>
            <person name="Bilcke G."/>
        </authorList>
    </citation>
    <scope>NUCLEOTIDE SEQUENCE</scope>
</reference>
<gene>
    <name evidence="2" type="ORF">CYCCA115_LOCUS5748</name>
</gene>
<feature type="compositionally biased region" description="Polar residues" evidence="1">
    <location>
        <begin position="213"/>
        <end position="232"/>
    </location>
</feature>